<dbReference type="InterPro" id="IPR003540">
    <property type="entry name" value="ADP-ribosyltransferase"/>
</dbReference>
<evidence type="ECO:0000313" key="2">
    <source>
        <dbReference type="EMBL" id="WDG07122.1"/>
    </source>
</evidence>
<sequence>MKTRKLLFGLLIQVFLCSHSIAGLKYNDKYYSSSDIEEIMEIMSEPGIDDYGEFNRLREELYEQADVQKGLLSEEQAAALAEYQDYAFASTRESFISGVFDDETLNIIDHIDSAFETGAKYQGVTFRGERELGAYMSDIQVGDIVSPSAYVSTSISKDAAYNFHSGQLARFELQQGKSGIVIPSVIDGELEVLINRNSYFEVTAIKTSYMGTHVVYREIDPNSVGNKKIKDMHSGEEITAAEVCAF</sequence>
<dbReference type="Gene3D" id="3.90.176.10">
    <property type="entry name" value="Toxin ADP-ribosyltransferase, Chain A, domain 1"/>
    <property type="match status" value="1"/>
</dbReference>
<dbReference type="Proteomes" id="UP001219537">
    <property type="component" value="Chromosome 1"/>
</dbReference>
<protein>
    <submittedName>
        <fullName evidence="2">ADP-ribosyltransferase</fullName>
    </submittedName>
</protein>
<dbReference type="Pfam" id="PF03496">
    <property type="entry name" value="ADPrib_exo_Tox"/>
    <property type="match status" value="1"/>
</dbReference>
<dbReference type="AlphaFoldDB" id="A0AAQ2XUZ8"/>
<feature type="domain" description="ADP ribosyltransferase" evidence="1">
    <location>
        <begin position="102"/>
        <end position="208"/>
    </location>
</feature>
<proteinExistence type="predicted"/>
<name>A0AAQ2XUZ8_9VIBR</name>
<evidence type="ECO:0000313" key="3">
    <source>
        <dbReference type="Proteomes" id="UP001219537"/>
    </source>
</evidence>
<organism evidence="2 3">
    <name type="scientific">Vibrio campbellii</name>
    <dbReference type="NCBI Taxonomy" id="680"/>
    <lineage>
        <taxon>Bacteria</taxon>
        <taxon>Pseudomonadati</taxon>
        <taxon>Pseudomonadota</taxon>
        <taxon>Gammaproteobacteria</taxon>
        <taxon>Vibrionales</taxon>
        <taxon>Vibrionaceae</taxon>
        <taxon>Vibrio</taxon>
    </lineage>
</organism>
<dbReference type="SUPFAM" id="SSF56399">
    <property type="entry name" value="ADP-ribosylation"/>
    <property type="match status" value="1"/>
</dbReference>
<dbReference type="RefSeq" id="WP_274290322.1">
    <property type="nucleotide sequence ID" value="NZ_CP117988.1"/>
</dbReference>
<dbReference type="PROSITE" id="PS51996">
    <property type="entry name" value="TR_MART"/>
    <property type="match status" value="1"/>
</dbReference>
<dbReference type="GO" id="GO:0005576">
    <property type="term" value="C:extracellular region"/>
    <property type="evidence" value="ECO:0007669"/>
    <property type="project" value="InterPro"/>
</dbReference>
<dbReference type="EMBL" id="CP117988">
    <property type="protein sequence ID" value="WDG07122.1"/>
    <property type="molecule type" value="Genomic_DNA"/>
</dbReference>
<accession>A0AAQ2XUZ8</accession>
<reference evidence="2" key="1">
    <citation type="submission" date="2023-02" db="EMBL/GenBank/DDBJ databases">
        <title>Isolation, identification, and genome analysis of Vibrio campbellii in the Penaeus vannamei larvae stage.</title>
        <authorList>
            <person name="Huang T."/>
            <person name="Zhang B."/>
        </authorList>
    </citation>
    <scope>NUCLEOTIDE SEQUENCE</scope>
    <source>
        <strain evidence="2">20220413_1</strain>
    </source>
</reference>
<evidence type="ECO:0000259" key="1">
    <source>
        <dbReference type="Pfam" id="PF03496"/>
    </source>
</evidence>
<gene>
    <name evidence="2" type="ORF">PUN50_10210</name>
</gene>